<reference evidence="4" key="1">
    <citation type="submission" date="2019-08" db="EMBL/GenBank/DDBJ databases">
        <title>The genome of the North American firefly Photinus pyralis.</title>
        <authorList>
            <consortium name="Photinus pyralis genome working group"/>
            <person name="Fallon T.R."/>
            <person name="Sander Lower S.E."/>
            <person name="Weng J.-K."/>
        </authorList>
    </citation>
    <scope>NUCLEOTIDE SEQUENCE</scope>
    <source>
        <strain evidence="4">TRF0915ILg1</strain>
        <tissue evidence="4">Whole body</tissue>
    </source>
</reference>
<dbReference type="OrthoDB" id="10031330at2759"/>
<dbReference type="InterPro" id="IPR006600">
    <property type="entry name" value="HTH_CenpB_DNA-bd_dom"/>
</dbReference>
<feature type="domain" description="HTH CENPB-type" evidence="3">
    <location>
        <begin position="56"/>
        <end position="131"/>
    </location>
</feature>
<keyword evidence="2" id="KW-0238">DNA-binding</keyword>
<dbReference type="GO" id="GO:0005634">
    <property type="term" value="C:nucleus"/>
    <property type="evidence" value="ECO:0007669"/>
    <property type="project" value="UniProtKB-SubCell"/>
</dbReference>
<comment type="caution">
    <text evidence="4">The sequence shown here is derived from an EMBL/GenBank/DDBJ whole genome shotgun (WGS) entry which is preliminary data.</text>
</comment>
<evidence type="ECO:0000313" key="5">
    <source>
        <dbReference type="Proteomes" id="UP000801492"/>
    </source>
</evidence>
<comment type="subcellular location">
    <subcellularLocation>
        <location evidence="1">Nucleus</location>
    </subcellularLocation>
</comment>
<evidence type="ECO:0000256" key="2">
    <source>
        <dbReference type="ARBA" id="ARBA00023125"/>
    </source>
</evidence>
<evidence type="ECO:0000256" key="1">
    <source>
        <dbReference type="ARBA" id="ARBA00004123"/>
    </source>
</evidence>
<dbReference type="Gene3D" id="1.10.10.60">
    <property type="entry name" value="Homeodomain-like"/>
    <property type="match status" value="1"/>
</dbReference>
<dbReference type="PROSITE" id="PS51253">
    <property type="entry name" value="HTH_CENPB"/>
    <property type="match status" value="1"/>
</dbReference>
<sequence>MSPNKLYQSTKYSPEDMGRAIAAVKGEKSVAFASKQFNAPQVTLFYKIQGKYEVNCRIRPPTILTQTDEQHLVHWLLNISDAGFPATTTQLFDSVQILVKKLNKPNVFKNSRPSQKWFNSFIKRNPQISEKLTQNLTQARFQPTEEKIRSWLHEIRSYIDSKDLSNIFYDPRRIYDADETAFS</sequence>
<evidence type="ECO:0000259" key="3">
    <source>
        <dbReference type="PROSITE" id="PS51253"/>
    </source>
</evidence>
<evidence type="ECO:0000313" key="4">
    <source>
        <dbReference type="EMBL" id="KAF2899031.1"/>
    </source>
</evidence>
<dbReference type="SUPFAM" id="SSF46689">
    <property type="entry name" value="Homeodomain-like"/>
    <property type="match status" value="1"/>
</dbReference>
<name>A0A8K0D8V9_IGNLU</name>
<dbReference type="AlphaFoldDB" id="A0A8K0D8V9"/>
<organism evidence="4 5">
    <name type="scientific">Ignelater luminosus</name>
    <name type="common">Cucubano</name>
    <name type="synonym">Pyrophorus luminosus</name>
    <dbReference type="NCBI Taxonomy" id="2038154"/>
    <lineage>
        <taxon>Eukaryota</taxon>
        <taxon>Metazoa</taxon>
        <taxon>Ecdysozoa</taxon>
        <taxon>Arthropoda</taxon>
        <taxon>Hexapoda</taxon>
        <taxon>Insecta</taxon>
        <taxon>Pterygota</taxon>
        <taxon>Neoptera</taxon>
        <taxon>Endopterygota</taxon>
        <taxon>Coleoptera</taxon>
        <taxon>Polyphaga</taxon>
        <taxon>Elateriformia</taxon>
        <taxon>Elateroidea</taxon>
        <taxon>Elateridae</taxon>
        <taxon>Agrypninae</taxon>
        <taxon>Pyrophorini</taxon>
        <taxon>Ignelater</taxon>
    </lineage>
</organism>
<protein>
    <recommendedName>
        <fullName evidence="3">HTH CENPB-type domain-containing protein</fullName>
    </recommendedName>
</protein>
<proteinExistence type="predicted"/>
<dbReference type="GO" id="GO:0003677">
    <property type="term" value="F:DNA binding"/>
    <property type="evidence" value="ECO:0007669"/>
    <property type="project" value="UniProtKB-KW"/>
</dbReference>
<keyword evidence="5" id="KW-1185">Reference proteome</keyword>
<dbReference type="Proteomes" id="UP000801492">
    <property type="component" value="Unassembled WGS sequence"/>
</dbReference>
<dbReference type="EMBL" id="VTPC01003102">
    <property type="protein sequence ID" value="KAF2899031.1"/>
    <property type="molecule type" value="Genomic_DNA"/>
</dbReference>
<dbReference type="InterPro" id="IPR009057">
    <property type="entry name" value="Homeodomain-like_sf"/>
</dbReference>
<gene>
    <name evidence="4" type="ORF">ILUMI_07143</name>
</gene>
<accession>A0A8K0D8V9</accession>